<evidence type="ECO:0000313" key="5">
    <source>
        <dbReference type="EMBL" id="QYA06454.1"/>
    </source>
</evidence>
<evidence type="ECO:0000313" key="6">
    <source>
        <dbReference type="Proteomes" id="UP000298545"/>
    </source>
</evidence>
<dbReference type="Pfam" id="PF19040">
    <property type="entry name" value="SGNH"/>
    <property type="match status" value="1"/>
</dbReference>
<dbReference type="EMBL" id="CP039691">
    <property type="protein sequence ID" value="QCI98095.1"/>
    <property type="molecule type" value="Genomic_DNA"/>
</dbReference>
<dbReference type="SUPFAM" id="SSF52266">
    <property type="entry name" value="SGNH hydrolase"/>
    <property type="match status" value="1"/>
</dbReference>
<gene>
    <name evidence="4" type="ORF">CFBP5473_09355</name>
    <name evidence="5" type="ORF">J5285_10360</name>
</gene>
<feature type="domain" description="SGNH" evidence="3">
    <location>
        <begin position="396"/>
        <end position="633"/>
    </location>
</feature>
<feature type="transmembrane region" description="Helical" evidence="1">
    <location>
        <begin position="305"/>
        <end position="324"/>
    </location>
</feature>
<dbReference type="InterPro" id="IPR043968">
    <property type="entry name" value="SGNH"/>
</dbReference>
<keyword evidence="7" id="KW-1185">Reference proteome</keyword>
<evidence type="ECO:0000313" key="7">
    <source>
        <dbReference type="Proteomes" id="UP000826513"/>
    </source>
</evidence>
<dbReference type="Proteomes" id="UP000298545">
    <property type="component" value="Chromosome circular"/>
</dbReference>
<keyword evidence="1" id="KW-0472">Membrane</keyword>
<feature type="transmembrane region" description="Helical" evidence="1">
    <location>
        <begin position="75"/>
        <end position="96"/>
    </location>
</feature>
<dbReference type="GO" id="GO:0016747">
    <property type="term" value="F:acyltransferase activity, transferring groups other than amino-acyl groups"/>
    <property type="evidence" value="ECO:0007669"/>
    <property type="project" value="InterPro"/>
</dbReference>
<feature type="transmembrane region" description="Helical" evidence="1">
    <location>
        <begin position="160"/>
        <end position="182"/>
    </location>
</feature>
<dbReference type="OrthoDB" id="9796461at2"/>
<accession>A0A4D7DMI8</accession>
<feature type="transmembrane region" description="Helical" evidence="1">
    <location>
        <begin position="12"/>
        <end position="31"/>
    </location>
</feature>
<dbReference type="PANTHER" id="PTHR23028:SF53">
    <property type="entry name" value="ACYL_TRANSF_3 DOMAIN-CONTAINING PROTEIN"/>
    <property type="match status" value="1"/>
</dbReference>
<dbReference type="GO" id="GO:0016020">
    <property type="term" value="C:membrane"/>
    <property type="evidence" value="ECO:0007669"/>
    <property type="project" value="TreeGrafter"/>
</dbReference>
<feature type="transmembrane region" description="Helical" evidence="1">
    <location>
        <begin position="132"/>
        <end position="153"/>
    </location>
</feature>
<sequence length="651" mass="71700">MNYRAEIDGLRALAVLAVIFAHAGFAVFGGGFIGVDVFFVISGYLITSIILGEYAKGEFSLIRFYERRARRILPALFFVLLCTLPFAWMWLLPTAYEQFSKSLMMATLSVSNIYFLKKTDYFAPDASEVPLLHTWSLGVEEQFYLLFPLLFLFRLKIRTLFRIMLAVALVSLVASEAGARYFPSANYYLLPTRIWEMLAGSICAFLVHGRTRTENSALAAAGLGLVILSIFLFDPTTRVPSLLALLPVGGTALFLLYGSQASILGRVLTLSPLVWIGRISFSAYLWHQPVFAFWRIRSPEPPSTLVMWLLIALTLLLSVFSWYLVEQPFRGRNIPFSKLVPTAGAFAVALVGFGAWGDLKEGLPFRLPPEVKEFVDRTTWSDKCLFQVQDGLPALPNADCMFNIGSGKTVAIWGDSIAASLSPALLEDLKDRNIGLVQLTHGFCAPIPGISSSREPGAVNCDAFNKRAMDYLIGSNVDTVVLAAAWVNFFNAPYMEVDDREFARSGIARSTLVDRLSKTIQNLQATGKQVVVVYPVPRFEKPVMDVMAARIIKGERAPDFDYAYADFTENTAVANDILNTSLNGEAGKVLPEKIFCDPASAAGCQFGRDGVAYIVDRGHYTTVGAHMIVDRIADEMVGAESASGPTAFQLN</sequence>
<keyword evidence="4" id="KW-0808">Transferase</keyword>
<proteinExistence type="predicted"/>
<feature type="transmembrane region" description="Helical" evidence="1">
    <location>
        <begin position="264"/>
        <end position="285"/>
    </location>
</feature>
<dbReference type="RefSeq" id="WP_084631333.1">
    <property type="nucleotide sequence ID" value="NZ_CP072167.1"/>
</dbReference>
<evidence type="ECO:0000313" key="4">
    <source>
        <dbReference type="EMBL" id="QCI98095.1"/>
    </source>
</evidence>
<evidence type="ECO:0000259" key="2">
    <source>
        <dbReference type="Pfam" id="PF01757"/>
    </source>
</evidence>
<dbReference type="InterPro" id="IPR002656">
    <property type="entry name" value="Acyl_transf_3_dom"/>
</dbReference>
<reference evidence="5 7" key="2">
    <citation type="submission" date="2021-03" db="EMBL/GenBank/DDBJ databases">
        <title>Rapid diversification of plasmids in a genus of pathogenic and nitrogen fixing bacteria.</title>
        <authorList>
            <person name="Weisberg A.J."/>
            <person name="Miller M."/>
            <person name="Ream W."/>
            <person name="Grunwald N.J."/>
            <person name="Chang J.H."/>
        </authorList>
    </citation>
    <scope>NUCLEOTIDE SEQUENCE [LARGE SCALE GENOMIC DNA]</scope>
    <source>
        <strain evidence="5 7">AF3.44</strain>
    </source>
</reference>
<keyword evidence="1" id="KW-1133">Transmembrane helix</keyword>
<feature type="transmembrane region" description="Helical" evidence="1">
    <location>
        <begin position="239"/>
        <end position="257"/>
    </location>
</feature>
<feature type="transmembrane region" description="Helical" evidence="1">
    <location>
        <begin position="215"/>
        <end position="233"/>
    </location>
</feature>
<feature type="transmembrane region" description="Helical" evidence="1">
    <location>
        <begin position="336"/>
        <end position="356"/>
    </location>
</feature>
<dbReference type="KEGG" id="alf:CFBP5473_09355"/>
<feature type="domain" description="Acyltransferase 3" evidence="2">
    <location>
        <begin position="5"/>
        <end position="320"/>
    </location>
</feature>
<feature type="transmembrane region" description="Helical" evidence="1">
    <location>
        <begin position="188"/>
        <end position="208"/>
    </location>
</feature>
<feature type="transmembrane region" description="Helical" evidence="1">
    <location>
        <begin position="37"/>
        <end position="55"/>
    </location>
</feature>
<dbReference type="InterPro" id="IPR050879">
    <property type="entry name" value="Acyltransferase_3"/>
</dbReference>
<keyword evidence="4" id="KW-0012">Acyltransferase</keyword>
<dbReference type="PANTHER" id="PTHR23028">
    <property type="entry name" value="ACETYLTRANSFERASE"/>
    <property type="match status" value="1"/>
</dbReference>
<dbReference type="Pfam" id="PF01757">
    <property type="entry name" value="Acyl_transf_3"/>
    <property type="match status" value="1"/>
</dbReference>
<dbReference type="Proteomes" id="UP000826513">
    <property type="component" value="Chromosome 1"/>
</dbReference>
<name>A0A4D7DMI8_9HYPH</name>
<protein>
    <submittedName>
        <fullName evidence="4">Acyltransferase</fullName>
    </submittedName>
</protein>
<reference evidence="4 6" key="1">
    <citation type="submission" date="2019-04" db="EMBL/GenBank/DDBJ databases">
        <title>Complete genome sequence of Agrobacterium larrymoorei CFBP5473.</title>
        <authorList>
            <person name="Haryono M."/>
            <person name="Chou L."/>
            <person name="Lin Y.-C."/>
            <person name="Lai E.-M."/>
            <person name="Kuo C.-H."/>
        </authorList>
    </citation>
    <scope>NUCLEOTIDE SEQUENCE [LARGE SCALE GENOMIC DNA]</scope>
    <source>
        <strain evidence="4 6">CFBP5473</strain>
    </source>
</reference>
<evidence type="ECO:0000256" key="1">
    <source>
        <dbReference type="SAM" id="Phobius"/>
    </source>
</evidence>
<organism evidence="4 6">
    <name type="scientific">Agrobacterium larrymoorei</name>
    <dbReference type="NCBI Taxonomy" id="160699"/>
    <lineage>
        <taxon>Bacteria</taxon>
        <taxon>Pseudomonadati</taxon>
        <taxon>Pseudomonadota</taxon>
        <taxon>Alphaproteobacteria</taxon>
        <taxon>Hyphomicrobiales</taxon>
        <taxon>Rhizobiaceae</taxon>
        <taxon>Rhizobium/Agrobacterium group</taxon>
        <taxon>Agrobacterium</taxon>
    </lineage>
</organism>
<evidence type="ECO:0000259" key="3">
    <source>
        <dbReference type="Pfam" id="PF19040"/>
    </source>
</evidence>
<dbReference type="GO" id="GO:0009103">
    <property type="term" value="P:lipopolysaccharide biosynthetic process"/>
    <property type="evidence" value="ECO:0007669"/>
    <property type="project" value="TreeGrafter"/>
</dbReference>
<keyword evidence="1" id="KW-0812">Transmembrane</keyword>
<dbReference type="EMBL" id="CP072167">
    <property type="protein sequence ID" value="QYA06454.1"/>
    <property type="molecule type" value="Genomic_DNA"/>
</dbReference>
<dbReference type="AlphaFoldDB" id="A0A4D7DMI8"/>